<dbReference type="EMBL" id="JAUSUK010000002">
    <property type="protein sequence ID" value="MDQ0327465.1"/>
    <property type="molecule type" value="Genomic_DNA"/>
</dbReference>
<proteinExistence type="predicted"/>
<feature type="compositionally biased region" description="Low complexity" evidence="1">
    <location>
        <begin position="58"/>
        <end position="76"/>
    </location>
</feature>
<name>A0ABU0CAA9_9BRAD</name>
<evidence type="ECO:0000313" key="4">
    <source>
        <dbReference type="Proteomes" id="UP001230253"/>
    </source>
</evidence>
<comment type="caution">
    <text evidence="3">The sequence shown here is derived from an EMBL/GenBank/DDBJ whole genome shotgun (WGS) entry which is preliminary data.</text>
</comment>
<protein>
    <submittedName>
        <fullName evidence="3">Uncharacterized protein</fullName>
    </submittedName>
</protein>
<keyword evidence="2" id="KW-0732">Signal</keyword>
<evidence type="ECO:0000256" key="2">
    <source>
        <dbReference type="SAM" id="SignalP"/>
    </source>
</evidence>
<evidence type="ECO:0000256" key="1">
    <source>
        <dbReference type="SAM" id="MobiDB-lite"/>
    </source>
</evidence>
<organism evidence="3 4">
    <name type="scientific">Rhodopseudomonas julia</name>
    <dbReference type="NCBI Taxonomy" id="200617"/>
    <lineage>
        <taxon>Bacteria</taxon>
        <taxon>Pseudomonadati</taxon>
        <taxon>Pseudomonadota</taxon>
        <taxon>Alphaproteobacteria</taxon>
        <taxon>Hyphomicrobiales</taxon>
        <taxon>Nitrobacteraceae</taxon>
        <taxon>Rhodopseudomonas</taxon>
    </lineage>
</organism>
<gene>
    <name evidence="3" type="ORF">J2R99_003334</name>
</gene>
<evidence type="ECO:0000313" key="3">
    <source>
        <dbReference type="EMBL" id="MDQ0327465.1"/>
    </source>
</evidence>
<accession>A0ABU0CAA9</accession>
<feature type="region of interest" description="Disordered" evidence="1">
    <location>
        <begin position="22"/>
        <end position="85"/>
    </location>
</feature>
<feature type="signal peptide" evidence="2">
    <location>
        <begin position="1"/>
        <end position="21"/>
    </location>
</feature>
<dbReference type="Proteomes" id="UP001230253">
    <property type="component" value="Unassembled WGS sequence"/>
</dbReference>
<sequence>MRRLLAASTALALSMSTLAYAQTGAEQSAQQPASPPDMNAPNPDQDMESDPDMDMMPDQDGPSQTDDDTSSSQNPPMQRYGSGWGGSGWGGPGYGGWGPGNCMMAPSAGMGPGNGPGNDWYGGGRGYPGDWAGQQPMQRPGPGGWRQRGPGPAAMGPGGHHGMKWHGHRGHGMAKGGTSFRLRQGDTTIRVTCSPKESADSCASAAAKLMEAAHEIRASDVDVRRGNAGTQ</sequence>
<keyword evidence="4" id="KW-1185">Reference proteome</keyword>
<reference evidence="3 4" key="1">
    <citation type="submission" date="2023-07" db="EMBL/GenBank/DDBJ databases">
        <title>Genomic Encyclopedia of Type Strains, Phase IV (KMG-IV): sequencing the most valuable type-strain genomes for metagenomic binning, comparative biology and taxonomic classification.</title>
        <authorList>
            <person name="Goeker M."/>
        </authorList>
    </citation>
    <scope>NUCLEOTIDE SEQUENCE [LARGE SCALE GENOMIC DNA]</scope>
    <source>
        <strain evidence="3 4">DSM 11549</strain>
    </source>
</reference>
<feature type="chain" id="PRO_5047414314" evidence="2">
    <location>
        <begin position="22"/>
        <end position="231"/>
    </location>
</feature>
<feature type="compositionally biased region" description="Acidic residues" evidence="1">
    <location>
        <begin position="45"/>
        <end position="57"/>
    </location>
</feature>